<proteinExistence type="predicted"/>
<dbReference type="GO" id="GO:0008176">
    <property type="term" value="F:tRNA (guanine(46)-N7)-methyltransferase activity"/>
    <property type="evidence" value="ECO:0007669"/>
    <property type="project" value="UniProtKB-EC"/>
</dbReference>
<evidence type="ECO:0000256" key="6">
    <source>
        <dbReference type="ARBA" id="ARBA00022694"/>
    </source>
</evidence>
<dbReference type="EMBL" id="VSSQ01084137">
    <property type="protein sequence ID" value="MPN32241.1"/>
    <property type="molecule type" value="Genomic_DNA"/>
</dbReference>
<keyword evidence="6" id="KW-0819">tRNA processing</keyword>
<keyword evidence="3" id="KW-0489">Methyltransferase</keyword>
<accession>A0A645GZK5</accession>
<evidence type="ECO:0000256" key="2">
    <source>
        <dbReference type="ARBA" id="ARBA00011977"/>
    </source>
</evidence>
<name>A0A645GZK5_9ZZZZ</name>
<evidence type="ECO:0000256" key="1">
    <source>
        <dbReference type="ARBA" id="ARBA00000142"/>
    </source>
</evidence>
<gene>
    <name evidence="7" type="ORF">SDC9_179717</name>
</gene>
<evidence type="ECO:0000256" key="4">
    <source>
        <dbReference type="ARBA" id="ARBA00022679"/>
    </source>
</evidence>
<dbReference type="InterPro" id="IPR029063">
    <property type="entry name" value="SAM-dependent_MTases_sf"/>
</dbReference>
<dbReference type="Pfam" id="PF02390">
    <property type="entry name" value="Methyltransf_4"/>
    <property type="match status" value="1"/>
</dbReference>
<protein>
    <recommendedName>
        <fullName evidence="2">tRNA (guanine(46)-N(7))-methyltransferase</fullName>
        <ecNumber evidence="2">2.1.1.33</ecNumber>
    </recommendedName>
</protein>
<dbReference type="AlphaFoldDB" id="A0A645GZK5"/>
<evidence type="ECO:0000256" key="3">
    <source>
        <dbReference type="ARBA" id="ARBA00022603"/>
    </source>
</evidence>
<dbReference type="EC" id="2.1.1.33" evidence="2"/>
<reference evidence="7" key="1">
    <citation type="submission" date="2019-08" db="EMBL/GenBank/DDBJ databases">
        <authorList>
            <person name="Kucharzyk K."/>
            <person name="Murdoch R.W."/>
            <person name="Higgins S."/>
            <person name="Loffler F."/>
        </authorList>
    </citation>
    <scope>NUCLEOTIDE SEQUENCE</scope>
</reference>
<comment type="catalytic activity">
    <reaction evidence="1">
        <text>guanosine(46) in tRNA + S-adenosyl-L-methionine = N(7)-methylguanosine(46) in tRNA + S-adenosyl-L-homocysteine</text>
        <dbReference type="Rhea" id="RHEA:42708"/>
        <dbReference type="Rhea" id="RHEA-COMP:10188"/>
        <dbReference type="Rhea" id="RHEA-COMP:10189"/>
        <dbReference type="ChEBI" id="CHEBI:57856"/>
        <dbReference type="ChEBI" id="CHEBI:59789"/>
        <dbReference type="ChEBI" id="CHEBI:74269"/>
        <dbReference type="ChEBI" id="CHEBI:74480"/>
        <dbReference type="EC" id="2.1.1.33"/>
    </reaction>
</comment>
<comment type="caution">
    <text evidence="7">The sequence shown here is derived from an EMBL/GenBank/DDBJ whole genome shotgun (WGS) entry which is preliminary data.</text>
</comment>
<dbReference type="Gene3D" id="3.40.50.150">
    <property type="entry name" value="Vaccinia Virus protein VP39"/>
    <property type="match status" value="1"/>
</dbReference>
<organism evidence="7">
    <name type="scientific">bioreactor metagenome</name>
    <dbReference type="NCBI Taxonomy" id="1076179"/>
    <lineage>
        <taxon>unclassified sequences</taxon>
        <taxon>metagenomes</taxon>
        <taxon>ecological metagenomes</taxon>
    </lineage>
</organism>
<keyword evidence="5" id="KW-0949">S-adenosyl-L-methionine</keyword>
<dbReference type="InterPro" id="IPR003358">
    <property type="entry name" value="tRNA_(Gua-N-7)_MeTrfase_Trmb"/>
</dbReference>
<evidence type="ECO:0000313" key="7">
    <source>
        <dbReference type="EMBL" id="MPN32241.1"/>
    </source>
</evidence>
<evidence type="ECO:0000256" key="5">
    <source>
        <dbReference type="ARBA" id="ARBA00022691"/>
    </source>
</evidence>
<sequence length="72" mass="8505">MKKVTKRLTSTNLMRIYQQILKEKGIMHLKTDSNFLFTYTCEMVKANQYPVNFSTHDLYHSELHDPILGIKT</sequence>
<keyword evidence="4" id="KW-0808">Transferase</keyword>